<evidence type="ECO:0000256" key="5">
    <source>
        <dbReference type="ARBA" id="ARBA00023098"/>
    </source>
</evidence>
<dbReference type="HAMAP" id="MF_00523">
    <property type="entry name" value="LpxD"/>
    <property type="match status" value="1"/>
</dbReference>
<dbReference type="InterPro" id="IPR001451">
    <property type="entry name" value="Hexapep"/>
</dbReference>
<proteinExistence type="inferred from homology"/>
<dbReference type="CDD" id="cd03352">
    <property type="entry name" value="LbH_LpxD"/>
    <property type="match status" value="1"/>
</dbReference>
<dbReference type="GO" id="GO:0016020">
    <property type="term" value="C:membrane"/>
    <property type="evidence" value="ECO:0007669"/>
    <property type="project" value="GOC"/>
</dbReference>
<reference evidence="9 10" key="1">
    <citation type="submission" date="2023-10" db="EMBL/GenBank/DDBJ databases">
        <title>Rubellicoccus peritrichatus gen. nov., sp. nov., isolated from an algae of coral reef tank.</title>
        <authorList>
            <person name="Luo J."/>
        </authorList>
    </citation>
    <scope>NUCLEOTIDE SEQUENCE [LARGE SCALE GENOMIC DNA]</scope>
    <source>
        <strain evidence="9 10">CR14</strain>
    </source>
</reference>
<dbReference type="NCBIfam" id="NF002060">
    <property type="entry name" value="PRK00892.1"/>
    <property type="match status" value="1"/>
</dbReference>
<evidence type="ECO:0000313" key="9">
    <source>
        <dbReference type="EMBL" id="WOO41188.1"/>
    </source>
</evidence>
<gene>
    <name evidence="7 9" type="primary">lpxD</name>
    <name evidence="9" type="ORF">RZN69_21415</name>
</gene>
<dbReference type="Proteomes" id="UP001304300">
    <property type="component" value="Chromosome"/>
</dbReference>
<dbReference type="InterPro" id="IPR011004">
    <property type="entry name" value="Trimer_LpxA-like_sf"/>
</dbReference>
<feature type="domain" description="UDP-3-O-[3-hydroxymyristoyl] glucosamine N-acyltransferase non-repeat region" evidence="8">
    <location>
        <begin position="25"/>
        <end position="92"/>
    </location>
</feature>
<dbReference type="Gene3D" id="3.40.1390.10">
    <property type="entry name" value="MurE/MurF, N-terminal domain"/>
    <property type="match status" value="1"/>
</dbReference>
<keyword evidence="2 7" id="KW-0441">Lipid A biosynthesis</keyword>
<evidence type="ECO:0000256" key="1">
    <source>
        <dbReference type="ARBA" id="ARBA00022516"/>
    </source>
</evidence>
<comment type="function">
    <text evidence="7">Catalyzes the N-acylation of UDP-3-O-acylglucosamine using 3-hydroxyacyl-ACP as the acyl donor. Is involved in the biosynthesis of lipid A, a phosphorylated glycolipid that anchors the lipopolysaccharide to the outer membrane of the cell.</text>
</comment>
<dbReference type="SUPFAM" id="SSF51161">
    <property type="entry name" value="Trimeric LpxA-like enzymes"/>
    <property type="match status" value="1"/>
</dbReference>
<comment type="pathway">
    <text evidence="7">Bacterial outer membrane biogenesis; LPS lipid A biosynthesis.</text>
</comment>
<evidence type="ECO:0000256" key="7">
    <source>
        <dbReference type="HAMAP-Rule" id="MF_00523"/>
    </source>
</evidence>
<dbReference type="PANTHER" id="PTHR43378">
    <property type="entry name" value="UDP-3-O-ACYLGLUCOSAMINE N-ACYLTRANSFERASE"/>
    <property type="match status" value="1"/>
</dbReference>
<comment type="similarity">
    <text evidence="7">Belongs to the transferase hexapeptide repeat family. LpxD subfamily.</text>
</comment>
<dbReference type="Pfam" id="PF00132">
    <property type="entry name" value="Hexapep"/>
    <property type="match status" value="1"/>
</dbReference>
<organism evidence="9 10">
    <name type="scientific">Rubellicoccus peritrichatus</name>
    <dbReference type="NCBI Taxonomy" id="3080537"/>
    <lineage>
        <taxon>Bacteria</taxon>
        <taxon>Pseudomonadati</taxon>
        <taxon>Verrucomicrobiota</taxon>
        <taxon>Opitutia</taxon>
        <taxon>Puniceicoccales</taxon>
        <taxon>Cerasicoccaceae</taxon>
        <taxon>Rubellicoccus</taxon>
    </lineage>
</organism>
<keyword evidence="4 7" id="KW-0677">Repeat</keyword>
<dbReference type="AlphaFoldDB" id="A0AAQ3LCS3"/>
<dbReference type="KEGG" id="puo:RZN69_21415"/>
<feature type="active site" description="Proton acceptor" evidence="7">
    <location>
        <position position="245"/>
    </location>
</feature>
<keyword evidence="3 7" id="KW-0808">Transferase</keyword>
<dbReference type="EC" id="2.3.1.191" evidence="7"/>
<dbReference type="InterPro" id="IPR007691">
    <property type="entry name" value="LpxD"/>
</dbReference>
<keyword evidence="6 7" id="KW-0012">Acyltransferase</keyword>
<evidence type="ECO:0000256" key="6">
    <source>
        <dbReference type="ARBA" id="ARBA00023315"/>
    </source>
</evidence>
<sequence length="346" mass="36297">MRFSFSIEKLVDIIGSAEVEGSTNQEITDIASLSNAKAGDLSFLGNKKYTREVPESAASVILLPNTYEGSPSENQVFLRLENPSLALAKLCEEIEKLLMPKPATGIHASATVSDSATVDPTATIGPGCVISDGAKIGAGTHLEATVFIGHNVTIGNDCWIKPHVTVGDYCEIGNRVRLHAGAVIGSDGFGYETVNGVHHKVPQIGNVVVEDDVEIGANSTIDRARFSSTRIGAGTKIDNLVQIAHNVETGKGCIIVAQTGISGSTVLEDYVVTAGQAGIAGHLKLAKGTVIAAKSGLHSSTSPGQVLFGIPAIDANLAHRTDVLKKRLPDLFKRVAKLEDDLKTAE</sequence>
<keyword evidence="10" id="KW-1185">Reference proteome</keyword>
<evidence type="ECO:0000313" key="10">
    <source>
        <dbReference type="Proteomes" id="UP001304300"/>
    </source>
</evidence>
<evidence type="ECO:0000259" key="8">
    <source>
        <dbReference type="Pfam" id="PF04613"/>
    </source>
</evidence>
<keyword evidence="5 7" id="KW-0443">Lipid metabolism</keyword>
<evidence type="ECO:0000256" key="2">
    <source>
        <dbReference type="ARBA" id="ARBA00022556"/>
    </source>
</evidence>
<dbReference type="GO" id="GO:0009245">
    <property type="term" value="P:lipid A biosynthetic process"/>
    <property type="evidence" value="ECO:0007669"/>
    <property type="project" value="UniProtKB-UniRule"/>
</dbReference>
<evidence type="ECO:0000256" key="3">
    <source>
        <dbReference type="ARBA" id="ARBA00022679"/>
    </source>
</evidence>
<name>A0AAQ3LCS3_9BACT</name>
<comment type="catalytic activity">
    <reaction evidence="7">
        <text>a UDP-3-O-[(3R)-3-hydroxyacyl]-alpha-D-glucosamine + a (3R)-hydroxyacyl-[ACP] = a UDP-2-N,3-O-bis[(3R)-3-hydroxyacyl]-alpha-D-glucosamine + holo-[ACP] + H(+)</text>
        <dbReference type="Rhea" id="RHEA:53836"/>
        <dbReference type="Rhea" id="RHEA-COMP:9685"/>
        <dbReference type="Rhea" id="RHEA-COMP:9945"/>
        <dbReference type="ChEBI" id="CHEBI:15378"/>
        <dbReference type="ChEBI" id="CHEBI:64479"/>
        <dbReference type="ChEBI" id="CHEBI:78827"/>
        <dbReference type="ChEBI" id="CHEBI:137740"/>
        <dbReference type="ChEBI" id="CHEBI:137748"/>
        <dbReference type="EC" id="2.3.1.191"/>
    </reaction>
</comment>
<protein>
    <recommendedName>
        <fullName evidence="7">UDP-3-O-acylglucosamine N-acyltransferase</fullName>
        <ecNumber evidence="7">2.3.1.191</ecNumber>
    </recommendedName>
</protein>
<comment type="subunit">
    <text evidence="7">Homotrimer.</text>
</comment>
<dbReference type="InterPro" id="IPR020573">
    <property type="entry name" value="UDP_GlcNAc_AcTrfase_non-rep"/>
</dbReference>
<dbReference type="Pfam" id="PF04613">
    <property type="entry name" value="LpxD"/>
    <property type="match status" value="1"/>
</dbReference>
<dbReference type="Gene3D" id="2.160.10.10">
    <property type="entry name" value="Hexapeptide repeat proteins"/>
    <property type="match status" value="1"/>
</dbReference>
<dbReference type="PANTHER" id="PTHR43378:SF2">
    <property type="entry name" value="UDP-3-O-ACYLGLUCOSAMINE N-ACYLTRANSFERASE 1, MITOCHONDRIAL-RELATED"/>
    <property type="match status" value="1"/>
</dbReference>
<keyword evidence="1 7" id="KW-0444">Lipid biosynthesis</keyword>
<dbReference type="EMBL" id="CP136920">
    <property type="protein sequence ID" value="WOO41188.1"/>
    <property type="molecule type" value="Genomic_DNA"/>
</dbReference>
<accession>A0AAQ3LCS3</accession>
<evidence type="ECO:0000256" key="4">
    <source>
        <dbReference type="ARBA" id="ARBA00022737"/>
    </source>
</evidence>
<dbReference type="RefSeq" id="WP_317833606.1">
    <property type="nucleotide sequence ID" value="NZ_CP136920.1"/>
</dbReference>
<dbReference type="NCBIfam" id="TIGR01853">
    <property type="entry name" value="lipid_A_lpxD"/>
    <property type="match status" value="1"/>
</dbReference>
<dbReference type="GO" id="GO:0016410">
    <property type="term" value="F:N-acyltransferase activity"/>
    <property type="evidence" value="ECO:0007669"/>
    <property type="project" value="InterPro"/>
</dbReference>
<dbReference type="GO" id="GO:0103118">
    <property type="term" value="F:UDP-3-O-[(3R)-3-hydroxyacyl]-glucosamine N-acyltransferase activity"/>
    <property type="evidence" value="ECO:0007669"/>
    <property type="project" value="UniProtKB-EC"/>
</dbReference>